<name>A0A167ZV54_9HYPO</name>
<evidence type="ECO:0000313" key="3">
    <source>
        <dbReference type="Proteomes" id="UP000076874"/>
    </source>
</evidence>
<comment type="caution">
    <text evidence="2">The sequence shown here is derived from an EMBL/GenBank/DDBJ whole genome shotgun (WGS) entry which is preliminary data.</text>
</comment>
<proteinExistence type="predicted"/>
<sequence>MSNPPTPAPGPMDDPSPWRTSKSITNNQTAVHVSSTTSLDDAPTWAPDVLFSSARALFQRLDALSRGNSQCDSLVVGRVSEDDFRAIETARDRKRRHYRFFFLPDAACLIVTLPTGCHEQAHGYLFSLVSDAIKNMALGNQWTAMGAERFKAPGGASGEGDSSGGPRFRPDGSIRIWPTIVVEAGATQTLLSLRTKAQWWFTASNYHMKVVVQVKLFVARCRIHIEKWIAVVPGTQRPDAITLRSTRGAVRLFVQEQEVLIHWDGLAPLSQTPPQHRAPADFHVDGAPLLLRFEDLLERQPDPSRGEHDVIIGEADFQDLAKRVWERHVF</sequence>
<accession>A0A167ZV54</accession>
<reference evidence="2 3" key="1">
    <citation type="journal article" date="2016" name="Genome Biol. Evol.">
        <title>Divergent and convergent evolution of fungal pathogenicity.</title>
        <authorList>
            <person name="Shang Y."/>
            <person name="Xiao G."/>
            <person name="Zheng P."/>
            <person name="Cen K."/>
            <person name="Zhan S."/>
            <person name="Wang C."/>
        </authorList>
    </citation>
    <scope>NUCLEOTIDE SEQUENCE [LARGE SCALE GENOMIC DNA]</scope>
    <source>
        <strain evidence="2 3">RCEF 264</strain>
    </source>
</reference>
<feature type="compositionally biased region" description="Polar residues" evidence="1">
    <location>
        <begin position="18"/>
        <end position="27"/>
    </location>
</feature>
<dbReference type="EMBL" id="AZHD01000001">
    <property type="protein sequence ID" value="OAA67940.1"/>
    <property type="molecule type" value="Genomic_DNA"/>
</dbReference>
<feature type="compositionally biased region" description="Pro residues" evidence="1">
    <location>
        <begin position="1"/>
        <end position="14"/>
    </location>
</feature>
<keyword evidence="3" id="KW-1185">Reference proteome</keyword>
<protein>
    <submittedName>
        <fullName evidence="2">Uncharacterized protein</fullName>
    </submittedName>
</protein>
<organism evidence="2 3">
    <name type="scientific">Niveomyces insectorum RCEF 264</name>
    <dbReference type="NCBI Taxonomy" id="1081102"/>
    <lineage>
        <taxon>Eukaryota</taxon>
        <taxon>Fungi</taxon>
        <taxon>Dikarya</taxon>
        <taxon>Ascomycota</taxon>
        <taxon>Pezizomycotina</taxon>
        <taxon>Sordariomycetes</taxon>
        <taxon>Hypocreomycetidae</taxon>
        <taxon>Hypocreales</taxon>
        <taxon>Cordycipitaceae</taxon>
        <taxon>Niveomyces</taxon>
    </lineage>
</organism>
<evidence type="ECO:0000256" key="1">
    <source>
        <dbReference type="SAM" id="MobiDB-lite"/>
    </source>
</evidence>
<gene>
    <name evidence="2" type="ORF">SPI_00135</name>
</gene>
<dbReference type="Proteomes" id="UP000076874">
    <property type="component" value="Unassembled WGS sequence"/>
</dbReference>
<evidence type="ECO:0000313" key="2">
    <source>
        <dbReference type="EMBL" id="OAA67940.1"/>
    </source>
</evidence>
<feature type="region of interest" description="Disordered" evidence="1">
    <location>
        <begin position="1"/>
        <end position="27"/>
    </location>
</feature>
<dbReference type="OrthoDB" id="76567at2759"/>
<dbReference type="AlphaFoldDB" id="A0A167ZV54"/>